<evidence type="ECO:0000256" key="4">
    <source>
        <dbReference type="ARBA" id="ARBA00023014"/>
    </source>
</evidence>
<keyword evidence="4" id="KW-0411">Iron-sulfur</keyword>
<dbReference type="InterPro" id="IPR058240">
    <property type="entry name" value="rSAM_sf"/>
</dbReference>
<reference evidence="6" key="2">
    <citation type="submission" date="2021-04" db="EMBL/GenBank/DDBJ databases">
        <authorList>
            <person name="Dong X."/>
        </authorList>
    </citation>
    <scope>NUCLEOTIDE SEQUENCE</scope>
    <source>
        <strain evidence="6">ZWT</strain>
    </source>
</reference>
<dbReference type="Pfam" id="PF04055">
    <property type="entry name" value="Radical_SAM"/>
    <property type="match status" value="1"/>
</dbReference>
<keyword evidence="3" id="KW-0408">Iron</keyword>
<dbReference type="Proteomes" id="UP001056429">
    <property type="component" value="Unassembled WGS sequence"/>
</dbReference>
<feature type="domain" description="Radical SAM core" evidence="5">
    <location>
        <begin position="106"/>
        <end position="314"/>
    </location>
</feature>
<sequence>MKSTKKLLSKVVLKEGIKYLEKDPINNISKLADWAGKIPMLDATRKQYEAIVKVWEDEDSNWHTFIENLMTEIHPNIRKTILMNFAINAGIEGLRKIDESKKKYDCNVPWAILMDPTSACNLNCIGCWAAEYEKNDSMDYDTLSSVIKQGKELGTHMYIFSGGEPLVRRHDIIKLAKEHNDCVFLAFTNGTLFDEEYAKQLQEVGNVTFAISIEGFEEDTDMRRGKGTYKKVIDGMDLLRDHGIPFGFSSCYHSKNEETISSEEYIDFMIEKGCYFGWFFTYMPLGKDAVPELLATPEQRKHMYYKIREYRKTKPLFTMDFWNDGEYVNGCIAGGRNYLHINANGDVEPCAFIHYSTANIKEVSLIEALQQPLFQQYRKHQPFNENMLRPCPLLDNPEMLKKMVQESGAKSTQPMDREDVVDLTNKTIEASKEWAPVAEELWEESHLCMTCSNCK</sequence>
<keyword evidence="1" id="KW-0949">S-adenosyl-L-methionine</keyword>
<organism evidence="6 7">
    <name type="scientific">Oceanirhabdus seepicola</name>
    <dbReference type="NCBI Taxonomy" id="2828781"/>
    <lineage>
        <taxon>Bacteria</taxon>
        <taxon>Bacillati</taxon>
        <taxon>Bacillota</taxon>
        <taxon>Clostridia</taxon>
        <taxon>Eubacteriales</taxon>
        <taxon>Clostridiaceae</taxon>
        <taxon>Oceanirhabdus</taxon>
    </lineage>
</organism>
<dbReference type="GO" id="GO:0051536">
    <property type="term" value="F:iron-sulfur cluster binding"/>
    <property type="evidence" value="ECO:0007669"/>
    <property type="project" value="UniProtKB-KW"/>
</dbReference>
<proteinExistence type="predicted"/>
<protein>
    <submittedName>
        <fullName evidence="6">Radical SAM protein</fullName>
    </submittedName>
</protein>
<dbReference type="GO" id="GO:0046872">
    <property type="term" value="F:metal ion binding"/>
    <property type="evidence" value="ECO:0007669"/>
    <property type="project" value="UniProtKB-KW"/>
</dbReference>
<dbReference type="InterPro" id="IPR007197">
    <property type="entry name" value="rSAM"/>
</dbReference>
<dbReference type="PANTHER" id="PTHR43524">
    <property type="entry name" value="RADICAL SAM SUPERFAMILY PROTEIN"/>
    <property type="match status" value="1"/>
</dbReference>
<dbReference type="CDD" id="cd21128">
    <property type="entry name" value="SPASM_rSAM"/>
    <property type="match status" value="1"/>
</dbReference>
<dbReference type="InterPro" id="IPR023885">
    <property type="entry name" value="4Fe4S-binding_SPASM_dom"/>
</dbReference>
<dbReference type="SFLD" id="SFLDG01067">
    <property type="entry name" value="SPASM/twitch_domain_containing"/>
    <property type="match status" value="1"/>
</dbReference>
<keyword evidence="7" id="KW-1185">Reference proteome</keyword>
<dbReference type="InterPro" id="IPR013785">
    <property type="entry name" value="Aldolase_TIM"/>
</dbReference>
<dbReference type="CDD" id="cd01335">
    <property type="entry name" value="Radical_SAM"/>
    <property type="match status" value="1"/>
</dbReference>
<evidence type="ECO:0000256" key="3">
    <source>
        <dbReference type="ARBA" id="ARBA00023004"/>
    </source>
</evidence>
<evidence type="ECO:0000256" key="2">
    <source>
        <dbReference type="ARBA" id="ARBA00022723"/>
    </source>
</evidence>
<dbReference type="PANTHER" id="PTHR43524:SF1">
    <property type="entry name" value="RADICAL SAM SUPERFAMILY PROTEIN"/>
    <property type="match status" value="1"/>
</dbReference>
<accession>A0A9J6NZY4</accession>
<dbReference type="SUPFAM" id="SSF102114">
    <property type="entry name" value="Radical SAM enzymes"/>
    <property type="match status" value="1"/>
</dbReference>
<dbReference type="SFLD" id="SFLDG01386">
    <property type="entry name" value="main_SPASM_domain-containing"/>
    <property type="match status" value="1"/>
</dbReference>
<evidence type="ECO:0000256" key="1">
    <source>
        <dbReference type="ARBA" id="ARBA00022691"/>
    </source>
</evidence>
<evidence type="ECO:0000313" key="7">
    <source>
        <dbReference type="Proteomes" id="UP001056429"/>
    </source>
</evidence>
<dbReference type="Pfam" id="PF13186">
    <property type="entry name" value="SPASM"/>
    <property type="match status" value="1"/>
</dbReference>
<keyword evidence="2" id="KW-0479">Metal-binding</keyword>
<dbReference type="GO" id="GO:0003824">
    <property type="term" value="F:catalytic activity"/>
    <property type="evidence" value="ECO:0007669"/>
    <property type="project" value="InterPro"/>
</dbReference>
<dbReference type="RefSeq" id="WP_250858093.1">
    <property type="nucleotide sequence ID" value="NZ_JAGSOJ010000001.1"/>
</dbReference>
<dbReference type="AlphaFoldDB" id="A0A9J6NZY4"/>
<evidence type="ECO:0000259" key="5">
    <source>
        <dbReference type="PROSITE" id="PS51918"/>
    </source>
</evidence>
<name>A0A9J6NZY4_9CLOT</name>
<dbReference type="Gene3D" id="3.20.20.70">
    <property type="entry name" value="Aldolase class I"/>
    <property type="match status" value="1"/>
</dbReference>
<dbReference type="PROSITE" id="PS51918">
    <property type="entry name" value="RADICAL_SAM"/>
    <property type="match status" value="1"/>
</dbReference>
<comment type="caution">
    <text evidence="6">The sequence shown here is derived from an EMBL/GenBank/DDBJ whole genome shotgun (WGS) entry which is preliminary data.</text>
</comment>
<evidence type="ECO:0000313" key="6">
    <source>
        <dbReference type="EMBL" id="MCM1989173.1"/>
    </source>
</evidence>
<gene>
    <name evidence="6" type="ORF">KDK92_05425</name>
</gene>
<reference evidence="6" key="1">
    <citation type="journal article" date="2021" name="mSystems">
        <title>Bacteria and Archaea Synergistically Convert Glycine Betaine to Biogenic Methane in the Formosa Cold Seep of the South China Sea.</title>
        <authorList>
            <person name="Li L."/>
            <person name="Zhang W."/>
            <person name="Zhang S."/>
            <person name="Song L."/>
            <person name="Sun Q."/>
            <person name="Zhang H."/>
            <person name="Xiang H."/>
            <person name="Dong X."/>
        </authorList>
    </citation>
    <scope>NUCLEOTIDE SEQUENCE</scope>
    <source>
        <strain evidence="6">ZWT</strain>
    </source>
</reference>
<dbReference type="SFLD" id="SFLDS00029">
    <property type="entry name" value="Radical_SAM"/>
    <property type="match status" value="1"/>
</dbReference>
<dbReference type="EMBL" id="JAGSOJ010000001">
    <property type="protein sequence ID" value="MCM1989173.1"/>
    <property type="molecule type" value="Genomic_DNA"/>
</dbReference>